<feature type="compositionally biased region" description="Basic and acidic residues" evidence="2">
    <location>
        <begin position="544"/>
        <end position="554"/>
    </location>
</feature>
<dbReference type="PROSITE" id="PS50088">
    <property type="entry name" value="ANK_REPEAT"/>
    <property type="match status" value="3"/>
</dbReference>
<evidence type="ECO:0000256" key="2">
    <source>
        <dbReference type="SAM" id="MobiDB-lite"/>
    </source>
</evidence>
<dbReference type="Proteomes" id="UP000265080">
    <property type="component" value="Chromosome 11"/>
</dbReference>
<reference evidence="3" key="3">
    <citation type="submission" date="2025-09" db="UniProtKB">
        <authorList>
            <consortium name="Ensembl"/>
        </authorList>
    </citation>
    <scope>IDENTIFICATION</scope>
</reference>
<dbReference type="InterPro" id="IPR036770">
    <property type="entry name" value="Ankyrin_rpt-contain_sf"/>
</dbReference>
<dbReference type="SMART" id="SM00248">
    <property type="entry name" value="ANK"/>
    <property type="match status" value="9"/>
</dbReference>
<feature type="region of interest" description="Disordered" evidence="2">
    <location>
        <begin position="544"/>
        <end position="565"/>
    </location>
</feature>
<dbReference type="AlphaFoldDB" id="A0A3P8T7K4"/>
<dbReference type="PROSITE" id="PS50297">
    <property type="entry name" value="ANK_REP_REGION"/>
    <property type="match status" value="3"/>
</dbReference>
<reference evidence="3 4" key="1">
    <citation type="submission" date="2018-03" db="EMBL/GenBank/DDBJ databases">
        <title>Finding Nemo's genes: A chromosome-scale reference assembly of the genome of the orange clownfish Amphiprion percula.</title>
        <authorList>
            <person name="Lehmann R."/>
        </authorList>
    </citation>
    <scope>NUCLEOTIDE SEQUENCE</scope>
</reference>
<protein>
    <submittedName>
        <fullName evidence="3">Ankyrin repeat and EF-hand domain containing 1a</fullName>
    </submittedName>
</protein>
<evidence type="ECO:0000313" key="4">
    <source>
        <dbReference type="Proteomes" id="UP000265080"/>
    </source>
</evidence>
<feature type="repeat" description="ANK" evidence="1">
    <location>
        <begin position="487"/>
        <end position="519"/>
    </location>
</feature>
<keyword evidence="1" id="KW-0040">ANK repeat</keyword>
<organism evidence="3 4">
    <name type="scientific">Amphiprion percula</name>
    <name type="common">Orange clownfish</name>
    <name type="synonym">Lutjanus percula</name>
    <dbReference type="NCBI Taxonomy" id="161767"/>
    <lineage>
        <taxon>Eukaryota</taxon>
        <taxon>Metazoa</taxon>
        <taxon>Chordata</taxon>
        <taxon>Craniata</taxon>
        <taxon>Vertebrata</taxon>
        <taxon>Euteleostomi</taxon>
        <taxon>Actinopterygii</taxon>
        <taxon>Neopterygii</taxon>
        <taxon>Teleostei</taxon>
        <taxon>Neoteleostei</taxon>
        <taxon>Acanthomorphata</taxon>
        <taxon>Ovalentaria</taxon>
        <taxon>Pomacentridae</taxon>
        <taxon>Amphiprion</taxon>
    </lineage>
</organism>
<dbReference type="SUPFAM" id="SSF48403">
    <property type="entry name" value="Ankyrin repeat"/>
    <property type="match status" value="2"/>
</dbReference>
<feature type="repeat" description="ANK" evidence="1">
    <location>
        <begin position="133"/>
        <end position="165"/>
    </location>
</feature>
<keyword evidence="4" id="KW-1185">Reference proteome</keyword>
<dbReference type="PANTHER" id="PTHR24127">
    <property type="entry name" value="ANKYRIN REPEAT AND EF-HAND DOMAIN-CONTAINING PROTEIN 1"/>
    <property type="match status" value="1"/>
</dbReference>
<name>A0A3P8T7K4_AMPPE</name>
<accession>A0A3P8T7K4</accession>
<evidence type="ECO:0000313" key="3">
    <source>
        <dbReference type="Ensembl" id="ENSAPEP00000020374.1"/>
    </source>
</evidence>
<dbReference type="Pfam" id="PF00023">
    <property type="entry name" value="Ank"/>
    <property type="match status" value="1"/>
</dbReference>
<sequence length="649" mass="71724">MSCREAGGRLQVLQIYRLLQYIHEGDRLQIEKMMNVGVKNLINLTEPQDGKGALHVAVSTNNRVLFYCIYPTKRHSHCLQVALKCQADVNNMSTSGIHVLQLSCEKAEECEPLCLILLDGGADPNATNQSQNTGVTALMEAARAGSLQLVRAILKKGGNPNALDRKCLTAAHYAAMGGFFELQVVRVLSAYSADLGVTNLDSCTPLHYAAATGNANCCKFLAQRALTLHDWSHEYETELRQAFGDESDSVNKDKFISVLEELKAPVELEQLRTVISAHEKGRQEDVNINDFIKGVKYIKKPFLLSSYMPKKKKGEKGGKVGKKKSKFVLPVPVCTQPLEVMPRRPDGGPPHFMIETYYNPSDIRRFDPDHPPAHPIMNDSGWYMEKPEKVYVSINYCVKSGDLESLDLAFSRGVPVDVHDQFYKTPLMVACSSGNYEVAQYLLGHADVNMSDGFLWTPLHHAAYTGDVELIELLVKAGAAVDAQALGGGTPLMRAIESSKPACVDFLIKAGARVNAETNKHNCLDVARAFGDSRVIDLVKDKMDSLPKPKDPGKGKHAKASTATAGLTLPQQKESKSVILQNTRITTGKTNTVDITFVPKTVWGKPPSTQQLMSHIDRRKHNFSLEVDLDDLLMPFNRNIQRKILELTE</sequence>
<dbReference type="InterPro" id="IPR052801">
    <property type="entry name" value="Ankyrin-EF-hand"/>
</dbReference>
<dbReference type="Gene3D" id="1.25.40.20">
    <property type="entry name" value="Ankyrin repeat-containing domain"/>
    <property type="match status" value="3"/>
</dbReference>
<dbReference type="GeneTree" id="ENSGT00940000156852"/>
<feature type="repeat" description="ANK" evidence="1">
    <location>
        <begin position="457"/>
        <end position="486"/>
    </location>
</feature>
<proteinExistence type="predicted"/>
<dbReference type="Pfam" id="PF12796">
    <property type="entry name" value="Ank_2"/>
    <property type="match status" value="2"/>
</dbReference>
<dbReference type="PANTHER" id="PTHR24127:SF1">
    <property type="entry name" value="ANKYRIN REPEAT AND EF-HAND DOMAIN-CONTAINING PROTEIN 1"/>
    <property type="match status" value="1"/>
</dbReference>
<reference evidence="3" key="2">
    <citation type="submission" date="2025-08" db="UniProtKB">
        <authorList>
            <consortium name="Ensembl"/>
        </authorList>
    </citation>
    <scope>IDENTIFICATION</scope>
</reference>
<dbReference type="Ensembl" id="ENSAPET00000020919.1">
    <property type="protein sequence ID" value="ENSAPEP00000020374.1"/>
    <property type="gene ID" value="ENSAPEG00000014440.1"/>
</dbReference>
<evidence type="ECO:0000256" key="1">
    <source>
        <dbReference type="PROSITE-ProRule" id="PRU00023"/>
    </source>
</evidence>
<dbReference type="InterPro" id="IPR002110">
    <property type="entry name" value="Ankyrin_rpt"/>
</dbReference>